<accession>A0A1I5E9C2</accession>
<dbReference type="Proteomes" id="UP000199236">
    <property type="component" value="Unassembled WGS sequence"/>
</dbReference>
<proteinExistence type="predicted"/>
<feature type="region of interest" description="Disordered" evidence="1">
    <location>
        <begin position="1"/>
        <end position="21"/>
    </location>
</feature>
<gene>
    <name evidence="2" type="ORF">SAMN04488056_10388</name>
</gene>
<evidence type="ECO:0008006" key="4">
    <source>
        <dbReference type="Google" id="ProtNLM"/>
    </source>
</evidence>
<reference evidence="2 3" key="1">
    <citation type="submission" date="2016-10" db="EMBL/GenBank/DDBJ databases">
        <authorList>
            <person name="de Groot N.N."/>
        </authorList>
    </citation>
    <scope>NUCLEOTIDE SEQUENCE [LARGE SCALE GENOMIC DNA]</scope>
    <source>
        <strain evidence="2 3">CGMCC 1.9157</strain>
    </source>
</reference>
<organism evidence="2 3">
    <name type="scientific">Cohaesibacter marisflavi</name>
    <dbReference type="NCBI Taxonomy" id="655353"/>
    <lineage>
        <taxon>Bacteria</taxon>
        <taxon>Pseudomonadati</taxon>
        <taxon>Pseudomonadota</taxon>
        <taxon>Alphaproteobacteria</taxon>
        <taxon>Hyphomicrobiales</taxon>
        <taxon>Cohaesibacteraceae</taxon>
    </lineage>
</organism>
<keyword evidence="3" id="KW-1185">Reference proteome</keyword>
<dbReference type="InterPro" id="IPR011990">
    <property type="entry name" value="TPR-like_helical_dom_sf"/>
</dbReference>
<evidence type="ECO:0000256" key="1">
    <source>
        <dbReference type="SAM" id="MobiDB-lite"/>
    </source>
</evidence>
<dbReference type="EMBL" id="FOVR01000003">
    <property type="protein sequence ID" value="SFO08114.1"/>
    <property type="molecule type" value="Genomic_DNA"/>
</dbReference>
<name>A0A1I5E9C2_9HYPH</name>
<dbReference type="RefSeq" id="WP_090070599.1">
    <property type="nucleotide sequence ID" value="NZ_FOVR01000003.1"/>
</dbReference>
<sequence length="210" mass="24011">MAGDSRVSASDARGDDKTETELEQVLAQARGRFAENPNSPIRRRDLIEIHRTIGKRHLRRGDKWSTLTHCEEILKHFEGLLTLTKHQEETKHDISICQIELGDLRRALGDEIGALVAYGEALAICEKLVAKDPQNACYNRDLAIAKWRASELDPKNRDRFLQSAHDHLLCLQDRGALDEADMWMIGAIKEQWMADGPSCSLWQRMRSFFF</sequence>
<dbReference type="Gene3D" id="1.25.40.10">
    <property type="entry name" value="Tetratricopeptide repeat domain"/>
    <property type="match status" value="1"/>
</dbReference>
<dbReference type="SUPFAM" id="SSF48452">
    <property type="entry name" value="TPR-like"/>
    <property type="match status" value="1"/>
</dbReference>
<evidence type="ECO:0000313" key="3">
    <source>
        <dbReference type="Proteomes" id="UP000199236"/>
    </source>
</evidence>
<protein>
    <recommendedName>
        <fullName evidence="4">Tetratricopeptide repeat-containing protein</fullName>
    </recommendedName>
</protein>
<evidence type="ECO:0000313" key="2">
    <source>
        <dbReference type="EMBL" id="SFO08114.1"/>
    </source>
</evidence>
<dbReference type="AlphaFoldDB" id="A0A1I5E9C2"/>
<dbReference type="OrthoDB" id="5321503at2"/>